<comment type="similarity">
    <text evidence="1">Belongs to the SURF1 family.</text>
</comment>
<gene>
    <name evidence="3" type="ORF">BJ989_000484</name>
</gene>
<dbReference type="RefSeq" id="WP_179516855.1">
    <property type="nucleotide sequence ID" value="NZ_JACCAC010000001.1"/>
</dbReference>
<name>A0A7Y9UUX2_9ACTN</name>
<evidence type="ECO:0000313" key="4">
    <source>
        <dbReference type="Proteomes" id="UP000544110"/>
    </source>
</evidence>
<comment type="caution">
    <text evidence="3">The sequence shown here is derived from an EMBL/GenBank/DDBJ whole genome shotgun (WGS) entry which is preliminary data.</text>
</comment>
<comment type="subcellular location">
    <subcellularLocation>
        <location evidence="1">Cell membrane</location>
        <topology evidence="1">Multi-pass membrane protein</topology>
    </subcellularLocation>
</comment>
<dbReference type="GO" id="GO:0005886">
    <property type="term" value="C:plasma membrane"/>
    <property type="evidence" value="ECO:0007669"/>
    <property type="project" value="UniProtKB-SubCell"/>
</dbReference>
<sequence length="296" mass="30349">MHPLLAPRRWGGHVVALVLVTIALALGAWQLDQWREARAAAAQDLSQAEPVPLDQALGPDEAFQQDAVGQPVTLSGTWLPESTVLVSDREVDGVEGWWVATPVAVGGGDGSALYVVRGWTADRDDVPPAPQGETSLVATLQPPEGSGAVDPSPGDDELPQLRTADLVQQVDQDLYGGYAVLVDAAASPGGPAAAAGLEPAALEQLPAAGASTALRNVLYALEWVLFGMFAAFVWWRWTRDVVQADRAADGGGDDRGGDDGDGGDGGGGDGGEGDGDGGEPGDGPRPASRRPVASSP</sequence>
<protein>
    <recommendedName>
        <fullName evidence="1">SURF1-like protein</fullName>
    </recommendedName>
</protein>
<organism evidence="3 4">
    <name type="scientific">Nocardioides perillae</name>
    <dbReference type="NCBI Taxonomy" id="1119534"/>
    <lineage>
        <taxon>Bacteria</taxon>
        <taxon>Bacillati</taxon>
        <taxon>Actinomycetota</taxon>
        <taxon>Actinomycetes</taxon>
        <taxon>Propionibacteriales</taxon>
        <taxon>Nocardioidaceae</taxon>
        <taxon>Nocardioides</taxon>
    </lineage>
</organism>
<reference evidence="3 4" key="1">
    <citation type="submission" date="2020-07" db="EMBL/GenBank/DDBJ databases">
        <title>Sequencing the genomes of 1000 actinobacteria strains.</title>
        <authorList>
            <person name="Klenk H.-P."/>
        </authorList>
    </citation>
    <scope>NUCLEOTIDE SEQUENCE [LARGE SCALE GENOMIC DNA]</scope>
    <source>
        <strain evidence="3 4">DSM 24552</strain>
    </source>
</reference>
<dbReference type="Pfam" id="PF02104">
    <property type="entry name" value="SURF1"/>
    <property type="match status" value="1"/>
</dbReference>
<dbReference type="Proteomes" id="UP000544110">
    <property type="component" value="Unassembled WGS sequence"/>
</dbReference>
<evidence type="ECO:0000313" key="3">
    <source>
        <dbReference type="EMBL" id="NYG54180.1"/>
    </source>
</evidence>
<keyword evidence="4" id="KW-1185">Reference proteome</keyword>
<dbReference type="InterPro" id="IPR002994">
    <property type="entry name" value="Surf1/Shy1"/>
</dbReference>
<dbReference type="PROSITE" id="PS50895">
    <property type="entry name" value="SURF1"/>
    <property type="match status" value="1"/>
</dbReference>
<feature type="region of interest" description="Disordered" evidence="2">
    <location>
        <begin position="246"/>
        <end position="296"/>
    </location>
</feature>
<keyword evidence="1" id="KW-1133">Transmembrane helix</keyword>
<feature type="transmembrane region" description="Helical" evidence="1">
    <location>
        <begin position="217"/>
        <end position="237"/>
    </location>
</feature>
<dbReference type="EMBL" id="JACCAC010000001">
    <property type="protein sequence ID" value="NYG54180.1"/>
    <property type="molecule type" value="Genomic_DNA"/>
</dbReference>
<accession>A0A7Y9UUX2</accession>
<keyword evidence="1" id="KW-0812">Transmembrane</keyword>
<keyword evidence="1" id="KW-1003">Cell membrane</keyword>
<keyword evidence="1" id="KW-0472">Membrane</keyword>
<evidence type="ECO:0000256" key="1">
    <source>
        <dbReference type="RuleBase" id="RU363076"/>
    </source>
</evidence>
<feature type="compositionally biased region" description="Basic and acidic residues" evidence="2">
    <location>
        <begin position="246"/>
        <end position="258"/>
    </location>
</feature>
<dbReference type="AlphaFoldDB" id="A0A7Y9UUX2"/>
<proteinExistence type="inferred from homology"/>
<feature type="transmembrane region" description="Helical" evidence="1">
    <location>
        <begin position="12"/>
        <end position="29"/>
    </location>
</feature>
<evidence type="ECO:0000256" key="2">
    <source>
        <dbReference type="SAM" id="MobiDB-lite"/>
    </source>
</evidence>
<dbReference type="CDD" id="cd06662">
    <property type="entry name" value="SURF1"/>
    <property type="match status" value="1"/>
</dbReference>